<proteinExistence type="predicted"/>
<reference evidence="2 3" key="1">
    <citation type="journal article" date="2014" name="Genome Announc.">
        <title>Complete Genome Sequence of Ehrlichia muris Strain AS145T, a Model Monocytotropic Ehrlichia Strain.</title>
        <authorList>
            <person name="Thirumalapura N.R."/>
            <person name="Qin X."/>
            <person name="Kuriakose J.A."/>
            <person name="Walker D.H."/>
        </authorList>
    </citation>
    <scope>NUCLEOTIDE SEQUENCE [LARGE SCALE GENOMIC DNA]</scope>
    <source>
        <strain evidence="3">AS154</strain>
    </source>
</reference>
<accession>V9R7B2</accession>
<keyword evidence="3" id="KW-1185">Reference proteome</keyword>
<protein>
    <submittedName>
        <fullName evidence="2">Uncharacterized protein</fullName>
    </submittedName>
</protein>
<evidence type="ECO:0000313" key="3">
    <source>
        <dbReference type="Proteomes" id="UP000018689"/>
    </source>
</evidence>
<feature type="region of interest" description="Disordered" evidence="1">
    <location>
        <begin position="26"/>
        <end position="45"/>
    </location>
</feature>
<evidence type="ECO:0000313" key="2">
    <source>
        <dbReference type="EMBL" id="AHC39670.1"/>
    </source>
</evidence>
<dbReference type="EMBL" id="CP006917">
    <property type="protein sequence ID" value="AHC39670.1"/>
    <property type="molecule type" value="Genomic_DNA"/>
</dbReference>
<dbReference type="HOGENOM" id="CLU_3199211_0_0_5"/>
<dbReference type="Proteomes" id="UP000018689">
    <property type="component" value="Chromosome"/>
</dbReference>
<dbReference type="KEGG" id="emr:EMUR_01105"/>
<gene>
    <name evidence="2" type="ORF">EMUR_01105</name>
</gene>
<organism evidence="2 3">
    <name type="scientific">Ehrlichia muris AS145</name>
    <dbReference type="NCBI Taxonomy" id="1423892"/>
    <lineage>
        <taxon>Bacteria</taxon>
        <taxon>Pseudomonadati</taxon>
        <taxon>Pseudomonadota</taxon>
        <taxon>Alphaproteobacteria</taxon>
        <taxon>Rickettsiales</taxon>
        <taxon>Anaplasmataceae</taxon>
        <taxon>Ehrlichia</taxon>
    </lineage>
</organism>
<name>V9R7B2_9RICK</name>
<feature type="compositionally biased region" description="Polar residues" evidence="1">
    <location>
        <begin position="35"/>
        <end position="45"/>
    </location>
</feature>
<dbReference type="AlphaFoldDB" id="V9R7B2"/>
<dbReference type="PATRIC" id="fig|1423892.3.peg.221"/>
<evidence type="ECO:0000256" key="1">
    <source>
        <dbReference type="SAM" id="MobiDB-lite"/>
    </source>
</evidence>
<sequence length="45" mass="5176">MQQNGNINVTDNTNDAMDEQAQNNNTQLYMPHISPANTHQRTFTR</sequence>